<proteinExistence type="predicted"/>
<evidence type="ECO:0000256" key="1">
    <source>
        <dbReference type="SAM" id="MobiDB-lite"/>
    </source>
</evidence>
<dbReference type="PANTHER" id="PTHR48434:SF1">
    <property type="entry name" value="(RAPE) HYPOTHETICAL PROTEIN"/>
    <property type="match status" value="1"/>
</dbReference>
<protein>
    <submittedName>
        <fullName evidence="2">Uncharacterized protein</fullName>
    </submittedName>
</protein>
<evidence type="ECO:0000313" key="3">
    <source>
        <dbReference type="Proteomes" id="UP001443914"/>
    </source>
</evidence>
<keyword evidence="3" id="KW-1185">Reference proteome</keyword>
<feature type="region of interest" description="Disordered" evidence="1">
    <location>
        <begin position="250"/>
        <end position="280"/>
    </location>
</feature>
<name>A0AAW1MPI8_SAPOF</name>
<sequence length="280" mass="33078">MPGYFIKNTVEPLCLTKYRESPPIQEFRINNSKIFAQGIHWFSDNTLKTQRFYEFILVDSGSANIKHEKSELTGKILYSKCLINKVIALDEWIEPFAEKEFSKRFIPQTYSYTDYKNAWSRALLLEDFDHSWFITFNKTCPKGFPIWFYQWWYLFGPDQEICPPICKKGFETFIANTRGELYSKPLIFHAEFKIPWILCRSFNLRQILPHPYPLSLVREFKVKWWTKFMEEICSPDNVLSFLQTGKKLQRSIHQPNKDNSKASSSKSIPKTSTSKQVSTD</sequence>
<gene>
    <name evidence="2" type="ORF">RND81_02G034200</name>
</gene>
<dbReference type="Proteomes" id="UP001443914">
    <property type="component" value="Unassembled WGS sequence"/>
</dbReference>
<reference evidence="2" key="1">
    <citation type="submission" date="2024-03" db="EMBL/GenBank/DDBJ databases">
        <title>WGS assembly of Saponaria officinalis var. Norfolk2.</title>
        <authorList>
            <person name="Jenkins J."/>
            <person name="Shu S."/>
            <person name="Grimwood J."/>
            <person name="Barry K."/>
            <person name="Goodstein D."/>
            <person name="Schmutz J."/>
            <person name="Leebens-Mack J."/>
            <person name="Osbourn A."/>
        </authorList>
    </citation>
    <scope>NUCLEOTIDE SEQUENCE [LARGE SCALE GENOMIC DNA]</scope>
    <source>
        <strain evidence="2">JIC</strain>
    </source>
</reference>
<evidence type="ECO:0000313" key="2">
    <source>
        <dbReference type="EMBL" id="KAK9748080.1"/>
    </source>
</evidence>
<feature type="compositionally biased region" description="Low complexity" evidence="1">
    <location>
        <begin position="261"/>
        <end position="280"/>
    </location>
</feature>
<comment type="caution">
    <text evidence="2">The sequence shown here is derived from an EMBL/GenBank/DDBJ whole genome shotgun (WGS) entry which is preliminary data.</text>
</comment>
<dbReference type="PANTHER" id="PTHR48434">
    <property type="entry name" value="(RAPE) HYPOTHETICAL PROTEIN"/>
    <property type="match status" value="1"/>
</dbReference>
<organism evidence="2 3">
    <name type="scientific">Saponaria officinalis</name>
    <name type="common">Common soapwort</name>
    <name type="synonym">Lychnis saponaria</name>
    <dbReference type="NCBI Taxonomy" id="3572"/>
    <lineage>
        <taxon>Eukaryota</taxon>
        <taxon>Viridiplantae</taxon>
        <taxon>Streptophyta</taxon>
        <taxon>Embryophyta</taxon>
        <taxon>Tracheophyta</taxon>
        <taxon>Spermatophyta</taxon>
        <taxon>Magnoliopsida</taxon>
        <taxon>eudicotyledons</taxon>
        <taxon>Gunneridae</taxon>
        <taxon>Pentapetalae</taxon>
        <taxon>Caryophyllales</taxon>
        <taxon>Caryophyllaceae</taxon>
        <taxon>Caryophylleae</taxon>
        <taxon>Saponaria</taxon>
    </lineage>
</organism>
<dbReference type="EMBL" id="JBDFQZ010000002">
    <property type="protein sequence ID" value="KAK9748080.1"/>
    <property type="molecule type" value="Genomic_DNA"/>
</dbReference>
<dbReference type="AlphaFoldDB" id="A0AAW1MPI8"/>
<accession>A0AAW1MPI8</accession>